<dbReference type="InterPro" id="IPR011604">
    <property type="entry name" value="PDDEXK-like_dom_sf"/>
</dbReference>
<dbReference type="Gene3D" id="3.90.320.10">
    <property type="match status" value="1"/>
</dbReference>
<dbReference type="EMBL" id="MGJA01000003">
    <property type="protein sequence ID" value="OGM98216.1"/>
    <property type="molecule type" value="Genomic_DNA"/>
</dbReference>
<reference evidence="2 3" key="1">
    <citation type="journal article" date="2016" name="Nat. Commun.">
        <title>Thousands of microbial genomes shed light on interconnected biogeochemical processes in an aquifer system.</title>
        <authorList>
            <person name="Anantharaman K."/>
            <person name="Brown C.T."/>
            <person name="Hug L.A."/>
            <person name="Sharon I."/>
            <person name="Castelle C.J."/>
            <person name="Probst A.J."/>
            <person name="Thomas B.C."/>
            <person name="Singh A."/>
            <person name="Wilkins M.J."/>
            <person name="Karaoz U."/>
            <person name="Brodie E.L."/>
            <person name="Williams K.H."/>
            <person name="Hubbard S.S."/>
            <person name="Banfield J.F."/>
        </authorList>
    </citation>
    <scope>NUCLEOTIDE SEQUENCE [LARGE SCALE GENOMIC DNA]</scope>
</reference>
<sequence length="244" mass="28275">MPPKFSSLKISRSGLKLFQECPRCFWLDVHHKIKRPPSFPYTLSSAVDFLVKQEFDKYRKEGTLPPVLARHINDAKLYNGPELPVWRENFKGVQYFDEDLNALLYGAVDDVLEFDDKSLAVIDYKSSGSREIKIYDDYQKQMDIYTYLLDRNGFKTHTEAYFVFYQVDKTGGGFQNALPFIESLKAVKVDKSWVADVFEQAVMVARRDTPPEVIMPCPHCIYVQQANKLGSSRNKTENDFEQLE</sequence>
<dbReference type="Pfam" id="PF12705">
    <property type="entry name" value="PDDEXK_1"/>
    <property type="match status" value="1"/>
</dbReference>
<comment type="caution">
    <text evidence="2">The sequence shown here is derived from an EMBL/GenBank/DDBJ whole genome shotgun (WGS) entry which is preliminary data.</text>
</comment>
<evidence type="ECO:0000259" key="1">
    <source>
        <dbReference type="Pfam" id="PF12705"/>
    </source>
</evidence>
<dbReference type="InterPro" id="IPR038726">
    <property type="entry name" value="PDDEXK_AddAB-type"/>
</dbReference>
<evidence type="ECO:0000313" key="3">
    <source>
        <dbReference type="Proteomes" id="UP000178520"/>
    </source>
</evidence>
<accession>A0A1F8EBH7</accession>
<dbReference type="Proteomes" id="UP000178520">
    <property type="component" value="Unassembled WGS sequence"/>
</dbReference>
<organism evidence="2 3">
    <name type="scientific">Candidatus Yanofskybacteria bacterium RIFCSPHIGHO2_01_FULL_41_21</name>
    <dbReference type="NCBI Taxonomy" id="1802660"/>
    <lineage>
        <taxon>Bacteria</taxon>
        <taxon>Candidatus Yanofskyibacteriota</taxon>
    </lineage>
</organism>
<proteinExistence type="predicted"/>
<dbReference type="InterPro" id="IPR011335">
    <property type="entry name" value="Restrct_endonuc-II-like"/>
</dbReference>
<dbReference type="STRING" id="1802660.A2735_00715"/>
<dbReference type="AlphaFoldDB" id="A0A1F8EBH7"/>
<name>A0A1F8EBH7_9BACT</name>
<feature type="domain" description="PD-(D/E)XK endonuclease-like" evidence="1">
    <location>
        <begin position="71"/>
        <end position="222"/>
    </location>
</feature>
<evidence type="ECO:0000313" key="2">
    <source>
        <dbReference type="EMBL" id="OGM98216.1"/>
    </source>
</evidence>
<protein>
    <recommendedName>
        <fullName evidence="1">PD-(D/E)XK endonuclease-like domain-containing protein</fullName>
    </recommendedName>
</protein>
<dbReference type="SUPFAM" id="SSF52980">
    <property type="entry name" value="Restriction endonuclease-like"/>
    <property type="match status" value="1"/>
</dbReference>
<gene>
    <name evidence="2" type="ORF">A2735_00715</name>
</gene>